<feature type="domain" description="ARG and Rhodanese-Phosphatase-superfamily-associated" evidence="1">
    <location>
        <begin position="11"/>
        <end position="285"/>
    </location>
</feature>
<dbReference type="KEGG" id="amr:AM1_2224"/>
<keyword evidence="3" id="KW-1185">Reference proteome</keyword>
<dbReference type="OrthoDB" id="5487146at2"/>
<dbReference type="RefSeq" id="WP_012162713.1">
    <property type="nucleotide sequence ID" value="NC_009925.1"/>
</dbReference>
<dbReference type="Pfam" id="PF22549">
    <property type="entry name" value="ARPP-2"/>
    <property type="match status" value="1"/>
</dbReference>
<evidence type="ECO:0000259" key="1">
    <source>
        <dbReference type="Pfam" id="PF22549"/>
    </source>
</evidence>
<gene>
    <name evidence="2" type="ordered locus">AM1_2224</name>
</gene>
<proteinExistence type="predicted"/>
<name>B0C0X8_ACAM1</name>
<dbReference type="EMBL" id="CP000828">
    <property type="protein sequence ID" value="ABW27237.1"/>
    <property type="molecule type" value="Genomic_DNA"/>
</dbReference>
<reference evidence="2 3" key="1">
    <citation type="journal article" date="2008" name="Proc. Natl. Acad. Sci. U.S.A.">
        <title>Niche adaptation and genome expansion in the chlorophyll d-producing cyanobacterium Acaryochloris marina.</title>
        <authorList>
            <person name="Swingley W.D."/>
            <person name="Chen M."/>
            <person name="Cheung P.C."/>
            <person name="Conrad A.L."/>
            <person name="Dejesa L.C."/>
            <person name="Hao J."/>
            <person name="Honchak B.M."/>
            <person name="Karbach L.E."/>
            <person name="Kurdoglu A."/>
            <person name="Lahiri S."/>
            <person name="Mastrian S.D."/>
            <person name="Miyashita H."/>
            <person name="Page L."/>
            <person name="Ramakrishna P."/>
            <person name="Satoh S."/>
            <person name="Sattley W.M."/>
            <person name="Shimada Y."/>
            <person name="Taylor H.L."/>
            <person name="Tomo T."/>
            <person name="Tsuchiya T."/>
            <person name="Wang Z.T."/>
            <person name="Raymond J."/>
            <person name="Mimuro M."/>
            <person name="Blankenship R.E."/>
            <person name="Touchman J.W."/>
        </authorList>
    </citation>
    <scope>NUCLEOTIDE SEQUENCE [LARGE SCALE GENOMIC DNA]</scope>
    <source>
        <strain evidence="3">MBIC 11017</strain>
    </source>
</reference>
<dbReference type="Proteomes" id="UP000000268">
    <property type="component" value="Chromosome"/>
</dbReference>
<sequence length="386" mass="43504">MAPKAPLLNTLSLKGIEIAPSQVWGAIRIVPLLRRNVRGDLRLAKRDYNEDLTVVSLPDKTVYTSYVPHGLVLSWNEEGQPVAAKGSQLGTDGKRFHAGPASVRVLSRMAKREARNQLRFLPLHLAMEGFLSLFFSGPDIAWSEYSKQALSQGLSPRTEWSVSGQAIQGLADALRVFEIHEHQVGMLMFVSEALASAFITPTPEDYRLLHSSLLQDFYGELLYQYGIYGGTVPMQSQVDESKVETLADLRDAIATLRQDWADFQGLMASDLLQRPIESKRIYTAGPFTLQRFITDLQLKSENHIGEAIVRQDGQLEYLKTYRLSAGQARRAYLLSQLAAQGWNIERTALSMNETLENFIYRLEKAGFGYLINNLVREQARKARRRD</sequence>
<dbReference type="HOGENOM" id="CLU_701917_0_0_3"/>
<dbReference type="eggNOG" id="ENOG502Z7KB">
    <property type="taxonomic scope" value="Bacteria"/>
</dbReference>
<dbReference type="AlphaFoldDB" id="B0C0X8"/>
<organism evidence="2 3">
    <name type="scientific">Acaryochloris marina (strain MBIC 11017)</name>
    <dbReference type="NCBI Taxonomy" id="329726"/>
    <lineage>
        <taxon>Bacteria</taxon>
        <taxon>Bacillati</taxon>
        <taxon>Cyanobacteriota</taxon>
        <taxon>Cyanophyceae</taxon>
        <taxon>Acaryochloridales</taxon>
        <taxon>Acaryochloridaceae</taxon>
        <taxon>Acaryochloris</taxon>
    </lineage>
</organism>
<protein>
    <recommendedName>
        <fullName evidence="1">ARG and Rhodanese-Phosphatase-superfamily-associated domain-containing protein</fullName>
    </recommendedName>
</protein>
<dbReference type="STRING" id="329726.AM1_2224"/>
<accession>B0C0X8</accession>
<dbReference type="InterPro" id="IPR054346">
    <property type="entry name" value="ARPP-2"/>
</dbReference>
<evidence type="ECO:0000313" key="2">
    <source>
        <dbReference type="EMBL" id="ABW27237.1"/>
    </source>
</evidence>
<evidence type="ECO:0000313" key="3">
    <source>
        <dbReference type="Proteomes" id="UP000000268"/>
    </source>
</evidence>